<protein>
    <submittedName>
        <fullName evidence="2">Uncharacterized protein</fullName>
    </submittedName>
</protein>
<proteinExistence type="predicted"/>
<keyword evidence="3" id="KW-1185">Reference proteome</keyword>
<dbReference type="Proteomes" id="UP001172155">
    <property type="component" value="Unassembled WGS sequence"/>
</dbReference>
<gene>
    <name evidence="2" type="ORF">B0T18DRAFT_419291</name>
</gene>
<dbReference type="EMBL" id="JAUKUD010000006">
    <property type="protein sequence ID" value="KAK0741032.1"/>
    <property type="molecule type" value="Genomic_DNA"/>
</dbReference>
<name>A0AA40K0F2_9PEZI</name>
<evidence type="ECO:0000313" key="2">
    <source>
        <dbReference type="EMBL" id="KAK0741032.1"/>
    </source>
</evidence>
<organism evidence="2 3">
    <name type="scientific">Schizothecium vesticola</name>
    <dbReference type="NCBI Taxonomy" id="314040"/>
    <lineage>
        <taxon>Eukaryota</taxon>
        <taxon>Fungi</taxon>
        <taxon>Dikarya</taxon>
        <taxon>Ascomycota</taxon>
        <taxon>Pezizomycotina</taxon>
        <taxon>Sordariomycetes</taxon>
        <taxon>Sordariomycetidae</taxon>
        <taxon>Sordariales</taxon>
        <taxon>Schizotheciaceae</taxon>
        <taxon>Schizothecium</taxon>
    </lineage>
</organism>
<accession>A0AA40K0F2</accession>
<feature type="compositionally biased region" description="Polar residues" evidence="1">
    <location>
        <begin position="8"/>
        <end position="22"/>
    </location>
</feature>
<comment type="caution">
    <text evidence="2">The sequence shown here is derived from an EMBL/GenBank/DDBJ whole genome shotgun (WGS) entry which is preliminary data.</text>
</comment>
<feature type="region of interest" description="Disordered" evidence="1">
    <location>
        <begin position="1"/>
        <end position="45"/>
    </location>
</feature>
<reference evidence="2" key="1">
    <citation type="submission" date="2023-06" db="EMBL/GenBank/DDBJ databases">
        <title>Genome-scale phylogeny and comparative genomics of the fungal order Sordariales.</title>
        <authorList>
            <consortium name="Lawrence Berkeley National Laboratory"/>
            <person name="Hensen N."/>
            <person name="Bonometti L."/>
            <person name="Westerberg I."/>
            <person name="Brannstrom I.O."/>
            <person name="Guillou S."/>
            <person name="Cros-Aarteil S."/>
            <person name="Calhoun S."/>
            <person name="Haridas S."/>
            <person name="Kuo A."/>
            <person name="Mondo S."/>
            <person name="Pangilinan J."/>
            <person name="Riley R."/>
            <person name="LaButti K."/>
            <person name="Andreopoulos B."/>
            <person name="Lipzen A."/>
            <person name="Chen C."/>
            <person name="Yanf M."/>
            <person name="Daum C."/>
            <person name="Ng V."/>
            <person name="Clum A."/>
            <person name="Steindorff A."/>
            <person name="Ohm R."/>
            <person name="Martin F."/>
            <person name="Silar P."/>
            <person name="Natvig D."/>
            <person name="Lalanne C."/>
            <person name="Gautier V."/>
            <person name="Ament-velasquez S.L."/>
            <person name="Kruys A."/>
            <person name="Hutchinson M.I."/>
            <person name="Powell A.J."/>
            <person name="Barry K."/>
            <person name="Miller A.N."/>
            <person name="Grigoriev I.V."/>
            <person name="Debuchy R."/>
            <person name="Gladieux P."/>
            <person name="Thoren M.H."/>
            <person name="Johannesson H."/>
        </authorList>
    </citation>
    <scope>NUCLEOTIDE SEQUENCE</scope>
    <source>
        <strain evidence="2">SMH3187-1</strain>
    </source>
</reference>
<evidence type="ECO:0000256" key="1">
    <source>
        <dbReference type="SAM" id="MobiDB-lite"/>
    </source>
</evidence>
<evidence type="ECO:0000313" key="3">
    <source>
        <dbReference type="Proteomes" id="UP001172155"/>
    </source>
</evidence>
<sequence length="68" mass="7463">MLFRVSNRARQLTKQKLTTTHSPAPPRVQHCHPNAPAPPSGGEVLNAPYRHSPRCECTIGNPLVKLAI</sequence>
<dbReference type="AlphaFoldDB" id="A0AA40K0F2"/>